<accession>A0A2A2H552</accession>
<evidence type="ECO:0008006" key="3">
    <source>
        <dbReference type="Google" id="ProtNLM"/>
    </source>
</evidence>
<sequence length="145" mass="16164">MGNEKLITCCGLYCGDCYGYNGKIASLAGKLNEELDNTNFKKNADHFAAIPFFNEFKNYDSFVDVLKTLKRLTCEGCGDGGGPAFCEIRKCCGEKEIMGCWECGEFKSCKKLNFLNATHGDAHIKNLDVLKEKGVEKFVNGDRCW</sequence>
<gene>
    <name evidence="1" type="ORF">ASJ80_06660</name>
</gene>
<dbReference type="InterPro" id="IPR024227">
    <property type="entry name" value="DUF3795"/>
</dbReference>
<organism evidence="1 2">
    <name type="scientific">Methanobacterium bryantii</name>
    <dbReference type="NCBI Taxonomy" id="2161"/>
    <lineage>
        <taxon>Archaea</taxon>
        <taxon>Methanobacteriati</taxon>
        <taxon>Methanobacteriota</taxon>
        <taxon>Methanomada group</taxon>
        <taxon>Methanobacteria</taxon>
        <taxon>Methanobacteriales</taxon>
        <taxon>Methanobacteriaceae</taxon>
        <taxon>Methanobacterium</taxon>
    </lineage>
</organism>
<keyword evidence="2" id="KW-1185">Reference proteome</keyword>
<evidence type="ECO:0000313" key="2">
    <source>
        <dbReference type="Proteomes" id="UP000217784"/>
    </source>
</evidence>
<dbReference type="RefSeq" id="WP_069582795.1">
    <property type="nucleotide sequence ID" value="NZ_LMVM01000023.1"/>
</dbReference>
<name>A0A2A2H552_METBR</name>
<dbReference type="EMBL" id="LMVM01000023">
    <property type="protein sequence ID" value="PAV04507.1"/>
    <property type="molecule type" value="Genomic_DNA"/>
</dbReference>
<comment type="caution">
    <text evidence="1">The sequence shown here is derived from an EMBL/GenBank/DDBJ whole genome shotgun (WGS) entry which is preliminary data.</text>
</comment>
<reference evidence="1 2" key="1">
    <citation type="journal article" date="2017" name="BMC Genomics">
        <title>Genomic analysis of methanogenic archaea reveals a shift towards energy conservation.</title>
        <authorList>
            <person name="Gilmore S.P."/>
            <person name="Henske J.K."/>
            <person name="Sexton J.A."/>
            <person name="Solomon K.V."/>
            <person name="Seppala S."/>
            <person name="Yoo J.I."/>
            <person name="Huyett L.M."/>
            <person name="Pressman A."/>
            <person name="Cogan J.Z."/>
            <person name="Kivenson V."/>
            <person name="Peng X."/>
            <person name="Tan Y."/>
            <person name="Valentine D.L."/>
            <person name="O'Malley M.A."/>
        </authorList>
    </citation>
    <scope>NUCLEOTIDE SEQUENCE [LARGE SCALE GENOMIC DNA]</scope>
    <source>
        <strain evidence="1 2">M.o.H.</strain>
    </source>
</reference>
<dbReference type="OrthoDB" id="69214at2157"/>
<protein>
    <recommendedName>
        <fullName evidence="3">GON domain-containing protein</fullName>
    </recommendedName>
</protein>
<proteinExistence type="predicted"/>
<dbReference type="AlphaFoldDB" id="A0A2A2H552"/>
<dbReference type="Proteomes" id="UP000217784">
    <property type="component" value="Unassembled WGS sequence"/>
</dbReference>
<evidence type="ECO:0000313" key="1">
    <source>
        <dbReference type="EMBL" id="PAV04507.1"/>
    </source>
</evidence>
<dbReference type="Pfam" id="PF12675">
    <property type="entry name" value="DUF3795"/>
    <property type="match status" value="1"/>
</dbReference>